<protein>
    <submittedName>
        <fullName evidence="3">Predicted dehydrogenase</fullName>
    </submittedName>
</protein>
<dbReference type="SUPFAM" id="SSF51735">
    <property type="entry name" value="NAD(P)-binding Rossmann-fold domains"/>
    <property type="match status" value="1"/>
</dbReference>
<dbReference type="AlphaFoldDB" id="A0A0P9C9F2"/>
<dbReference type="PANTHER" id="PTHR43377:SF1">
    <property type="entry name" value="BILIVERDIN REDUCTASE A"/>
    <property type="match status" value="1"/>
</dbReference>
<organism evidence="3 4">
    <name type="scientific">Thiohalorhabdus denitrificans</name>
    <dbReference type="NCBI Taxonomy" id="381306"/>
    <lineage>
        <taxon>Bacteria</taxon>
        <taxon>Pseudomonadati</taxon>
        <taxon>Pseudomonadota</taxon>
        <taxon>Gammaproteobacteria</taxon>
        <taxon>Thiohalorhabdales</taxon>
        <taxon>Thiohalorhabdaceae</taxon>
        <taxon>Thiohalorhabdus</taxon>
    </lineage>
</organism>
<dbReference type="InterPro" id="IPR000683">
    <property type="entry name" value="Gfo/Idh/MocA-like_OxRdtase_N"/>
</dbReference>
<dbReference type="OrthoDB" id="9774191at2"/>
<dbReference type="RefSeq" id="WP_074471441.1">
    <property type="nucleotide sequence ID" value="NZ_FMUN01000007.1"/>
</dbReference>
<evidence type="ECO:0000259" key="2">
    <source>
        <dbReference type="Pfam" id="PF22725"/>
    </source>
</evidence>
<keyword evidence="4" id="KW-1185">Reference proteome</keyword>
<dbReference type="STRING" id="381306.AN478_01150"/>
<dbReference type="SUPFAM" id="SSF55347">
    <property type="entry name" value="Glyceraldehyde-3-phosphate dehydrogenase-like, C-terminal domain"/>
    <property type="match status" value="1"/>
</dbReference>
<dbReference type="InterPro" id="IPR051450">
    <property type="entry name" value="Gfo/Idh/MocA_Oxidoreductases"/>
</dbReference>
<dbReference type="EMBL" id="FMUN01000007">
    <property type="protein sequence ID" value="SCY54731.1"/>
    <property type="molecule type" value="Genomic_DNA"/>
</dbReference>
<dbReference type="PANTHER" id="PTHR43377">
    <property type="entry name" value="BILIVERDIN REDUCTASE A"/>
    <property type="match status" value="1"/>
</dbReference>
<sequence>MSEPLRAGVVGVGSLGRYHAQKYAANPRAELVGLIDADAGRAAEVAEETGCRVFEDLPALLEQVDVITVAAPTEMHREIGVAALDAGVNVLMEKPIAATLEEADALIDAADRAGKVLQAGHLLRFHPGVRRIGEQGWDRQPPRYVEANRLNSFQPRSLDIDVILDLMVHDLDLILHWVQSPVVEVRAIGIPVVTDKVDMANARIAFANGAVANVTASRVARKQVREVRMFQPHRYVSLDFVEGAMGVYELDEGAAEGPVPGARGDQETLESADLLAEEVDIFLAACRGEPTIGVSGIEGRDALDLGLRVRAAIDEHFQQYGIPADLEEVRS</sequence>
<dbReference type="Gene3D" id="3.30.360.10">
    <property type="entry name" value="Dihydrodipicolinate Reductase, domain 2"/>
    <property type="match status" value="1"/>
</dbReference>
<proteinExistence type="predicted"/>
<dbReference type="Pfam" id="PF22725">
    <property type="entry name" value="GFO_IDH_MocA_C3"/>
    <property type="match status" value="1"/>
</dbReference>
<gene>
    <name evidence="3" type="ORF">SAMN05661077_2438</name>
</gene>
<feature type="domain" description="GFO/IDH/MocA-like oxidoreductase" evidence="2">
    <location>
        <begin position="159"/>
        <end position="223"/>
    </location>
</feature>
<dbReference type="Pfam" id="PF01408">
    <property type="entry name" value="GFO_IDH_MocA"/>
    <property type="match status" value="1"/>
</dbReference>
<dbReference type="Proteomes" id="UP000183104">
    <property type="component" value="Unassembled WGS sequence"/>
</dbReference>
<dbReference type="Gene3D" id="3.40.50.720">
    <property type="entry name" value="NAD(P)-binding Rossmann-like Domain"/>
    <property type="match status" value="1"/>
</dbReference>
<dbReference type="InterPro" id="IPR055170">
    <property type="entry name" value="GFO_IDH_MocA-like_dom"/>
</dbReference>
<reference evidence="4" key="1">
    <citation type="submission" date="2016-10" db="EMBL/GenBank/DDBJ databases">
        <authorList>
            <person name="Varghese N."/>
        </authorList>
    </citation>
    <scope>NUCLEOTIDE SEQUENCE [LARGE SCALE GENOMIC DNA]</scope>
    <source>
        <strain evidence="4">HL 19</strain>
    </source>
</reference>
<evidence type="ECO:0000313" key="4">
    <source>
        <dbReference type="Proteomes" id="UP000183104"/>
    </source>
</evidence>
<name>A0A0P9C9F2_9GAMM</name>
<evidence type="ECO:0000259" key="1">
    <source>
        <dbReference type="Pfam" id="PF01408"/>
    </source>
</evidence>
<dbReference type="GO" id="GO:0000166">
    <property type="term" value="F:nucleotide binding"/>
    <property type="evidence" value="ECO:0007669"/>
    <property type="project" value="InterPro"/>
</dbReference>
<dbReference type="InterPro" id="IPR036291">
    <property type="entry name" value="NAD(P)-bd_dom_sf"/>
</dbReference>
<feature type="domain" description="Gfo/Idh/MocA-like oxidoreductase N-terminal" evidence="1">
    <location>
        <begin position="5"/>
        <end position="121"/>
    </location>
</feature>
<accession>A0A0P9C9F2</accession>
<evidence type="ECO:0000313" key="3">
    <source>
        <dbReference type="EMBL" id="SCY54731.1"/>
    </source>
</evidence>